<keyword evidence="5 6" id="KW-0472">Membrane</keyword>
<feature type="transmembrane region" description="Helical" evidence="6">
    <location>
        <begin position="293"/>
        <end position="311"/>
    </location>
</feature>
<feature type="transmembrane region" description="Helical" evidence="6">
    <location>
        <begin position="323"/>
        <end position="342"/>
    </location>
</feature>
<evidence type="ECO:0000256" key="6">
    <source>
        <dbReference type="SAM" id="Phobius"/>
    </source>
</evidence>
<protein>
    <submittedName>
        <fullName evidence="7">Lipopolysaccharide biosynthesis protein</fullName>
    </submittedName>
</protein>
<feature type="transmembrane region" description="Helical" evidence="6">
    <location>
        <begin position="384"/>
        <end position="404"/>
    </location>
</feature>
<dbReference type="RefSeq" id="WP_377124224.1">
    <property type="nucleotide sequence ID" value="NZ_JBHRSD010000017.1"/>
</dbReference>
<comment type="subcellular location">
    <subcellularLocation>
        <location evidence="1">Cell membrane</location>
        <topology evidence="1">Multi-pass membrane protein</topology>
    </subcellularLocation>
</comment>
<dbReference type="PANTHER" id="PTHR30250">
    <property type="entry name" value="PST FAMILY PREDICTED COLANIC ACID TRANSPORTER"/>
    <property type="match status" value="1"/>
</dbReference>
<sequence>MNLKTLLYYALGPVAAAAIGLLSVPLLAWVFPVDAVGMVAILNATLTGAALVLTLGFDQSYVREFHDASNKVVLFRSVFIVPLSVTALFCLLLLVFHTKLADWFLLPKDDSSKLITIFSIAIFSTVIFRFNSLIIRMQERPLILSLLQILPKALILLAIPIVFFKGFDKSSISATFIFTFALVINTALACYLCRHELISALFLKVKSDQNLDKRVKRFGLPLVLSGAILWCLSSFDRFLLTYFSDLESLGRYSVALSFASAVTILQQIFSTVWTPQVYKLNKEGASIVQFEKVMINTLLGLAVAYILILIFSPATAWFIPKEYSVVVLLLPLCVLQPLYFTLSETTVIGINISRKSHYMLPVTIVALTVAVLLAVILIPKYKEVGAAISLASGFFAFFMARTEISRRIWKPFGVKKLYTVTAVIYFSAIAQAFFVGEYLVLFKIFVSTTLIIMLKNEIIGLKKREKNPSSDDKTP</sequence>
<dbReference type="EMBL" id="JBHRSD010000017">
    <property type="protein sequence ID" value="MFC3033097.1"/>
    <property type="molecule type" value="Genomic_DNA"/>
</dbReference>
<keyword evidence="8" id="KW-1185">Reference proteome</keyword>
<proteinExistence type="predicted"/>
<feature type="transmembrane region" description="Helical" evidence="6">
    <location>
        <begin position="7"/>
        <end position="29"/>
    </location>
</feature>
<dbReference type="PANTHER" id="PTHR30250:SF11">
    <property type="entry name" value="O-ANTIGEN TRANSPORTER-RELATED"/>
    <property type="match status" value="1"/>
</dbReference>
<name>A0ABV7CKN9_9GAMM</name>
<dbReference type="InterPro" id="IPR002797">
    <property type="entry name" value="Polysacc_synth"/>
</dbReference>
<feature type="transmembrane region" description="Helical" evidence="6">
    <location>
        <begin position="176"/>
        <end position="197"/>
    </location>
</feature>
<evidence type="ECO:0000313" key="7">
    <source>
        <dbReference type="EMBL" id="MFC3033097.1"/>
    </source>
</evidence>
<evidence type="ECO:0000256" key="1">
    <source>
        <dbReference type="ARBA" id="ARBA00004651"/>
    </source>
</evidence>
<reference evidence="8" key="1">
    <citation type="journal article" date="2019" name="Int. J. Syst. Evol. Microbiol.">
        <title>The Global Catalogue of Microorganisms (GCM) 10K type strain sequencing project: providing services to taxonomists for standard genome sequencing and annotation.</title>
        <authorList>
            <consortium name="The Broad Institute Genomics Platform"/>
            <consortium name="The Broad Institute Genome Sequencing Center for Infectious Disease"/>
            <person name="Wu L."/>
            <person name="Ma J."/>
        </authorList>
    </citation>
    <scope>NUCLEOTIDE SEQUENCE [LARGE SCALE GENOMIC DNA]</scope>
    <source>
        <strain evidence="8">KCTC 42730</strain>
    </source>
</reference>
<evidence type="ECO:0000256" key="3">
    <source>
        <dbReference type="ARBA" id="ARBA00022692"/>
    </source>
</evidence>
<feature type="transmembrane region" description="Helical" evidence="6">
    <location>
        <begin position="35"/>
        <end position="57"/>
    </location>
</feature>
<feature type="transmembrane region" description="Helical" evidence="6">
    <location>
        <begin position="416"/>
        <end position="434"/>
    </location>
</feature>
<feature type="transmembrane region" description="Helical" evidence="6">
    <location>
        <begin position="112"/>
        <end position="130"/>
    </location>
</feature>
<dbReference type="Proteomes" id="UP001595453">
    <property type="component" value="Unassembled WGS sequence"/>
</dbReference>
<feature type="transmembrane region" description="Helical" evidence="6">
    <location>
        <begin position="252"/>
        <end position="273"/>
    </location>
</feature>
<dbReference type="InterPro" id="IPR050833">
    <property type="entry name" value="Poly_Biosynth_Transport"/>
</dbReference>
<feature type="transmembrane region" description="Helical" evidence="6">
    <location>
        <begin position="78"/>
        <end position="100"/>
    </location>
</feature>
<accession>A0ABV7CKN9</accession>
<keyword evidence="3 6" id="KW-0812">Transmembrane</keyword>
<evidence type="ECO:0000256" key="4">
    <source>
        <dbReference type="ARBA" id="ARBA00022989"/>
    </source>
</evidence>
<comment type="caution">
    <text evidence="7">The sequence shown here is derived from an EMBL/GenBank/DDBJ whole genome shotgun (WGS) entry which is preliminary data.</text>
</comment>
<feature type="transmembrane region" description="Helical" evidence="6">
    <location>
        <begin position="358"/>
        <end position="378"/>
    </location>
</feature>
<evidence type="ECO:0000256" key="2">
    <source>
        <dbReference type="ARBA" id="ARBA00022475"/>
    </source>
</evidence>
<feature type="transmembrane region" description="Helical" evidence="6">
    <location>
        <begin position="440"/>
        <end position="458"/>
    </location>
</feature>
<feature type="transmembrane region" description="Helical" evidence="6">
    <location>
        <begin position="218"/>
        <end position="240"/>
    </location>
</feature>
<evidence type="ECO:0000256" key="5">
    <source>
        <dbReference type="ARBA" id="ARBA00023136"/>
    </source>
</evidence>
<organism evidence="7 8">
    <name type="scientific">Pseudoalteromonas fenneropenaei</name>
    <dbReference type="NCBI Taxonomy" id="1737459"/>
    <lineage>
        <taxon>Bacteria</taxon>
        <taxon>Pseudomonadati</taxon>
        <taxon>Pseudomonadota</taxon>
        <taxon>Gammaproteobacteria</taxon>
        <taxon>Alteromonadales</taxon>
        <taxon>Pseudoalteromonadaceae</taxon>
        <taxon>Pseudoalteromonas</taxon>
    </lineage>
</organism>
<keyword evidence="2" id="KW-1003">Cell membrane</keyword>
<feature type="transmembrane region" description="Helical" evidence="6">
    <location>
        <begin position="142"/>
        <end position="164"/>
    </location>
</feature>
<evidence type="ECO:0000313" key="8">
    <source>
        <dbReference type="Proteomes" id="UP001595453"/>
    </source>
</evidence>
<dbReference type="Pfam" id="PF01943">
    <property type="entry name" value="Polysacc_synt"/>
    <property type="match status" value="1"/>
</dbReference>
<gene>
    <name evidence="7" type="ORF">ACFOEE_11240</name>
</gene>
<keyword evidence="4 6" id="KW-1133">Transmembrane helix</keyword>